<dbReference type="EMBL" id="LNQL01000004">
    <property type="protein sequence ID" value="KSU48322.1"/>
    <property type="molecule type" value="Genomic_DNA"/>
</dbReference>
<dbReference type="PANTHER" id="PTHR43808">
    <property type="entry name" value="ACETYLORNITHINE DEACETYLASE"/>
    <property type="match status" value="1"/>
</dbReference>
<evidence type="ECO:0000313" key="17">
    <source>
        <dbReference type="EMBL" id="MEI4463440.1"/>
    </source>
</evidence>
<dbReference type="EC" id="3.5.1.18" evidence="5"/>
<evidence type="ECO:0000256" key="3">
    <source>
        <dbReference type="ARBA" id="ARBA00005130"/>
    </source>
</evidence>
<comment type="similarity">
    <text evidence="4">Belongs to the peptidase M20A family.</text>
</comment>
<dbReference type="RefSeq" id="WP_055969717.1">
    <property type="nucleotide sequence ID" value="NZ_FMYN01000004.1"/>
</dbReference>
<name>A0A0V8GDT1_9BACL</name>
<dbReference type="Pfam" id="PF07687">
    <property type="entry name" value="M20_dimer"/>
    <property type="match status" value="1"/>
</dbReference>
<dbReference type="SUPFAM" id="SSF55031">
    <property type="entry name" value="Bacterial exopeptidase dimerisation domain"/>
    <property type="match status" value="1"/>
</dbReference>
<evidence type="ECO:0000256" key="2">
    <source>
        <dbReference type="ARBA" id="ARBA00001947"/>
    </source>
</evidence>
<dbReference type="Proteomes" id="UP000053797">
    <property type="component" value="Unassembled WGS sequence"/>
</dbReference>
<evidence type="ECO:0000256" key="7">
    <source>
        <dbReference type="ARBA" id="ARBA00022605"/>
    </source>
</evidence>
<dbReference type="OrthoDB" id="9792335at2"/>
<organism evidence="16 18">
    <name type="scientific">Exiguobacterium indicum</name>
    <dbReference type="NCBI Taxonomy" id="296995"/>
    <lineage>
        <taxon>Bacteria</taxon>
        <taxon>Bacillati</taxon>
        <taxon>Bacillota</taxon>
        <taxon>Bacilli</taxon>
        <taxon>Bacillales</taxon>
        <taxon>Bacillales Family XII. Incertae Sedis</taxon>
        <taxon>Exiguobacterium</taxon>
    </lineage>
</organism>
<dbReference type="UniPathway" id="UPA00034">
    <property type="reaction ID" value="UER00021"/>
</dbReference>
<evidence type="ECO:0000256" key="6">
    <source>
        <dbReference type="ARBA" id="ARBA00016853"/>
    </source>
</evidence>
<evidence type="ECO:0000256" key="13">
    <source>
        <dbReference type="ARBA" id="ARBA00023285"/>
    </source>
</evidence>
<evidence type="ECO:0000256" key="1">
    <source>
        <dbReference type="ARBA" id="ARBA00001941"/>
    </source>
</evidence>
<evidence type="ECO:0000256" key="11">
    <source>
        <dbReference type="ARBA" id="ARBA00022915"/>
    </source>
</evidence>
<keyword evidence="12" id="KW-0457">Lysine biosynthesis</keyword>
<reference evidence="16 18" key="1">
    <citation type="journal article" date="2015" name="Int. J. Syst. Evol. Microbiol.">
        <title>Exiguobacterium enclense sp. nov., isolated from sediment.</title>
        <authorList>
            <person name="Dastager S.G."/>
            <person name="Mawlankar R."/>
            <person name="Sonalkar V.V."/>
            <person name="Thorat M.N."/>
            <person name="Mual P."/>
            <person name="Verma A."/>
            <person name="Krishnamurthi S."/>
            <person name="Tang S.K."/>
            <person name="Li W.J."/>
        </authorList>
    </citation>
    <scope>NUCLEOTIDE SEQUENCE [LARGE SCALE GENOMIC DNA]</scope>
    <source>
        <strain evidence="16 18">NIO-1109</strain>
    </source>
</reference>
<dbReference type="Proteomes" id="UP001387110">
    <property type="component" value="Unassembled WGS sequence"/>
</dbReference>
<dbReference type="InterPro" id="IPR010182">
    <property type="entry name" value="ArgE/DapE"/>
</dbReference>
<accession>A0A0V8GDT1</accession>
<gene>
    <name evidence="16" type="ORF">AS033_11905</name>
    <name evidence="17" type="ORF">SZL87_13520</name>
</gene>
<dbReference type="GO" id="GO:0046872">
    <property type="term" value="F:metal ion binding"/>
    <property type="evidence" value="ECO:0007669"/>
    <property type="project" value="UniProtKB-KW"/>
</dbReference>
<dbReference type="SUPFAM" id="SSF53187">
    <property type="entry name" value="Zn-dependent exopeptidases"/>
    <property type="match status" value="1"/>
</dbReference>
<dbReference type="Gene3D" id="3.30.70.360">
    <property type="match status" value="1"/>
</dbReference>
<comment type="cofactor">
    <cofactor evidence="2">
        <name>Zn(2+)</name>
        <dbReference type="ChEBI" id="CHEBI:29105"/>
    </cofactor>
</comment>
<dbReference type="PANTHER" id="PTHR43808:SF8">
    <property type="entry name" value="PEPTIDASE M20 DIMERISATION DOMAIN-CONTAINING PROTEIN"/>
    <property type="match status" value="1"/>
</dbReference>
<evidence type="ECO:0000256" key="5">
    <source>
        <dbReference type="ARBA" id="ARBA00011921"/>
    </source>
</evidence>
<dbReference type="NCBIfam" id="NF006365">
    <property type="entry name" value="PRK08588.1"/>
    <property type="match status" value="1"/>
</dbReference>
<sequence length="390" mass="42481">MQTAITYLQRCLQIPSVNPTDGEEAVARYVYDVLIDHHISTEWIEVSPKRICLVATVPASEEVSRPSVLGLSGHLDTVPVQGDGWTKDPYGGEIEDGRIYGRGASDMKSGVMAMVQALIQYKERQDRPNTVKLLITSDEENGMTGARHLTEQGHADDLDALLITEPTSGMIGYAQKGVVGIEVTCRGKSAHSSAPQLGRNAIDDVYRIIQEVKSERFSITTNHHPALGPVVASITSIKGGEGPNVVPSQASFYMDIRTIPGFGRADVLAAFTDIERRLVAEDPNFDMSVTVIKDIPSCETDEQAPFLQQVADTMEQVSGVTPRKIAIPGGTDGAMFSQAKKSFPIAIASFHDFRLAHQVDESILLSEYEQTIAFCFNLINTPLHQSLPSL</sequence>
<dbReference type="NCBIfam" id="TIGR01910">
    <property type="entry name" value="DapE-ArgE"/>
    <property type="match status" value="1"/>
</dbReference>
<dbReference type="CDD" id="cd08659">
    <property type="entry name" value="M20_ArgE_DapE-like"/>
    <property type="match status" value="1"/>
</dbReference>
<dbReference type="PROSITE" id="PS00758">
    <property type="entry name" value="ARGE_DAPE_CPG2_1"/>
    <property type="match status" value="1"/>
</dbReference>
<dbReference type="InterPro" id="IPR036264">
    <property type="entry name" value="Bact_exopeptidase_dim_dom"/>
</dbReference>
<evidence type="ECO:0000256" key="8">
    <source>
        <dbReference type="ARBA" id="ARBA00022723"/>
    </source>
</evidence>
<keyword evidence="19" id="KW-1185">Reference proteome</keyword>
<proteinExistence type="inferred from homology"/>
<dbReference type="InterPro" id="IPR050072">
    <property type="entry name" value="Peptidase_M20A"/>
</dbReference>
<keyword evidence="7" id="KW-0028">Amino-acid biosynthesis</keyword>
<dbReference type="Gene3D" id="3.40.630.10">
    <property type="entry name" value="Zn peptidases"/>
    <property type="match status" value="2"/>
</dbReference>
<evidence type="ECO:0000313" key="19">
    <source>
        <dbReference type="Proteomes" id="UP001387110"/>
    </source>
</evidence>
<evidence type="ECO:0000256" key="14">
    <source>
        <dbReference type="ARBA" id="ARBA00051301"/>
    </source>
</evidence>
<dbReference type="InterPro" id="IPR001261">
    <property type="entry name" value="ArgE/DapE_CS"/>
</dbReference>
<keyword evidence="9" id="KW-0378">Hydrolase</keyword>
<evidence type="ECO:0000256" key="9">
    <source>
        <dbReference type="ARBA" id="ARBA00022801"/>
    </source>
</evidence>
<evidence type="ECO:0000256" key="4">
    <source>
        <dbReference type="ARBA" id="ARBA00006247"/>
    </source>
</evidence>
<evidence type="ECO:0000313" key="18">
    <source>
        <dbReference type="Proteomes" id="UP000053797"/>
    </source>
</evidence>
<comment type="catalytic activity">
    <reaction evidence="14">
        <text>N-succinyl-(2S,6S)-2,6-diaminopimelate + H2O = (2S,6S)-2,6-diaminopimelate + succinate</text>
        <dbReference type="Rhea" id="RHEA:22608"/>
        <dbReference type="ChEBI" id="CHEBI:15377"/>
        <dbReference type="ChEBI" id="CHEBI:30031"/>
        <dbReference type="ChEBI" id="CHEBI:57609"/>
        <dbReference type="ChEBI" id="CHEBI:58087"/>
        <dbReference type="EC" id="3.5.1.18"/>
    </reaction>
</comment>
<keyword evidence="10" id="KW-0862">Zinc</keyword>
<feature type="domain" description="Peptidase M20 dimerisation" evidence="15">
    <location>
        <begin position="173"/>
        <end position="274"/>
    </location>
</feature>
<keyword evidence="8" id="KW-0479">Metal-binding</keyword>
<dbReference type="AlphaFoldDB" id="A0A0V8GDT1"/>
<dbReference type="GO" id="GO:0009014">
    <property type="term" value="F:succinyl-diaminopimelate desuccinylase activity"/>
    <property type="evidence" value="ECO:0007669"/>
    <property type="project" value="UniProtKB-EC"/>
</dbReference>
<dbReference type="InterPro" id="IPR002933">
    <property type="entry name" value="Peptidase_M20"/>
</dbReference>
<dbReference type="GO" id="GO:0009089">
    <property type="term" value="P:lysine biosynthetic process via diaminopimelate"/>
    <property type="evidence" value="ECO:0007669"/>
    <property type="project" value="UniProtKB-UniPathway"/>
</dbReference>
<dbReference type="EMBL" id="JBAWKY010000004">
    <property type="protein sequence ID" value="MEI4463440.1"/>
    <property type="molecule type" value="Genomic_DNA"/>
</dbReference>
<evidence type="ECO:0000313" key="16">
    <source>
        <dbReference type="EMBL" id="KSU48322.1"/>
    </source>
</evidence>
<comment type="cofactor">
    <cofactor evidence="1">
        <name>Co(2+)</name>
        <dbReference type="ChEBI" id="CHEBI:48828"/>
    </cofactor>
</comment>
<keyword evidence="13" id="KW-0170">Cobalt</keyword>
<protein>
    <recommendedName>
        <fullName evidence="6">Probable succinyl-diaminopimelate desuccinylase</fullName>
        <ecNumber evidence="5">3.5.1.18</ecNumber>
    </recommendedName>
</protein>
<dbReference type="PROSITE" id="PS00759">
    <property type="entry name" value="ARGE_DAPE_CPG2_2"/>
    <property type="match status" value="1"/>
</dbReference>
<dbReference type="Pfam" id="PF01546">
    <property type="entry name" value="Peptidase_M20"/>
    <property type="match status" value="1"/>
</dbReference>
<dbReference type="InterPro" id="IPR011650">
    <property type="entry name" value="Peptidase_M20_dimer"/>
</dbReference>
<evidence type="ECO:0000256" key="12">
    <source>
        <dbReference type="ARBA" id="ARBA00023154"/>
    </source>
</evidence>
<comment type="pathway">
    <text evidence="3">Amino-acid biosynthesis; L-lysine biosynthesis via DAP pathway; LL-2,6-diaminopimelate from (S)-tetrahydrodipicolinate (succinylase route): step 3/3.</text>
</comment>
<evidence type="ECO:0000256" key="10">
    <source>
        <dbReference type="ARBA" id="ARBA00022833"/>
    </source>
</evidence>
<evidence type="ECO:0000259" key="15">
    <source>
        <dbReference type="Pfam" id="PF07687"/>
    </source>
</evidence>
<comment type="caution">
    <text evidence="16">The sequence shown here is derived from an EMBL/GenBank/DDBJ whole genome shotgun (WGS) entry which is preliminary data.</text>
</comment>
<reference evidence="17 19" key="2">
    <citation type="submission" date="2023-12" db="EMBL/GenBank/DDBJ databases">
        <authorList>
            <person name="Easwaran N."/>
            <person name="Lazarus H.P.S."/>
        </authorList>
    </citation>
    <scope>NUCLEOTIDE SEQUENCE [LARGE SCALE GENOMIC DNA]</scope>
    <source>
        <strain evidence="17 19">VIT-2023</strain>
    </source>
</reference>
<dbReference type="GO" id="GO:0019877">
    <property type="term" value="P:diaminopimelate biosynthetic process"/>
    <property type="evidence" value="ECO:0007669"/>
    <property type="project" value="UniProtKB-KW"/>
</dbReference>
<keyword evidence="11" id="KW-0220">Diaminopimelate biosynthesis</keyword>